<accession>A0A3Q0FUL4</accession>
<dbReference type="RefSeq" id="XP_025049840.1">
    <property type="nucleotide sequence ID" value="XM_025194055.1"/>
</dbReference>
<dbReference type="AlphaFoldDB" id="A0A3Q0FUL4"/>
<evidence type="ECO:0000259" key="4">
    <source>
        <dbReference type="Pfam" id="PF00021"/>
    </source>
</evidence>
<dbReference type="InParanoid" id="A0A3Q0FUL4"/>
<dbReference type="InterPro" id="IPR045860">
    <property type="entry name" value="Snake_toxin-like_sf"/>
</dbReference>
<organism evidence="5 6">
    <name type="scientific">Alligator sinensis</name>
    <name type="common">Chinese alligator</name>
    <dbReference type="NCBI Taxonomy" id="38654"/>
    <lineage>
        <taxon>Eukaryota</taxon>
        <taxon>Metazoa</taxon>
        <taxon>Chordata</taxon>
        <taxon>Craniata</taxon>
        <taxon>Vertebrata</taxon>
        <taxon>Euteleostomi</taxon>
        <taxon>Archelosauria</taxon>
        <taxon>Archosauria</taxon>
        <taxon>Crocodylia</taxon>
        <taxon>Alligatoridae</taxon>
        <taxon>Alligatorinae</taxon>
        <taxon>Alligator</taxon>
    </lineage>
</organism>
<sequence length="350" mass="37464">MLALHAVTLLGLLVTASGLQCPKCLPWQGNCRDEVETCRLGQNFCVVQDLYVNPVMTSAMCVGGMALHSCGLLSRDVAVRLSGNSFCCTTDLCTNKSYASMPIPPGRPVCQSCVGSATACGPNSLTSPCPNSQDLCLQLSRHVLPGEEGDAVYKACGEQGPPEELLAMAVGPDLAYVHVQRCHGVGCNNGSFVKVPRGKPNGKLCYSCQETGAGECNNEQLRPMTCMGAMDQCLEVQTTDWYHPVTLLRGYASTDLCRSWELLGRLLLPADTLVHCCSGSLCNHAASCRDPLPLLLLPLVFLLLLVGAWSCAGGGNPGIRVHVQGPEDPGSWDMHTHKHRTKLSRIHTDT</sequence>
<evidence type="ECO:0000313" key="5">
    <source>
        <dbReference type="Proteomes" id="UP000189705"/>
    </source>
</evidence>
<feature type="domain" description="UPAR/Ly6" evidence="4">
    <location>
        <begin position="18"/>
        <end position="94"/>
    </location>
</feature>
<dbReference type="GeneID" id="112548386"/>
<dbReference type="Proteomes" id="UP000189705">
    <property type="component" value="Unplaced"/>
</dbReference>
<keyword evidence="3" id="KW-0732">Signal</keyword>
<evidence type="ECO:0000256" key="1">
    <source>
        <dbReference type="ARBA" id="ARBA00004613"/>
    </source>
</evidence>
<dbReference type="Pfam" id="PF00021">
    <property type="entry name" value="UPAR_LY6"/>
    <property type="match status" value="3"/>
</dbReference>
<dbReference type="KEGG" id="asn:112548386"/>
<dbReference type="GO" id="GO:0030154">
    <property type="term" value="P:cell differentiation"/>
    <property type="evidence" value="ECO:0007669"/>
    <property type="project" value="UniProtKB-ARBA"/>
</dbReference>
<dbReference type="Gene3D" id="2.10.60.10">
    <property type="entry name" value="CD59"/>
    <property type="match status" value="2"/>
</dbReference>
<name>A0A3Q0FUL4_ALLSI</name>
<gene>
    <name evidence="6" type="primary">LOC112548386</name>
</gene>
<keyword evidence="5" id="KW-1185">Reference proteome</keyword>
<dbReference type="PANTHER" id="PTHR20914">
    <property type="entry name" value="LY6/PLAUR DOMAIN-CONTAINING PROTEIN 8"/>
    <property type="match status" value="1"/>
</dbReference>
<dbReference type="InterPro" id="IPR050918">
    <property type="entry name" value="CNF-like_PLA2_Inhibitor"/>
</dbReference>
<feature type="signal peptide" evidence="3">
    <location>
        <begin position="1"/>
        <end position="18"/>
    </location>
</feature>
<feature type="domain" description="UPAR/Ly6" evidence="4">
    <location>
        <begin position="110"/>
        <end position="189"/>
    </location>
</feature>
<reference evidence="6" key="1">
    <citation type="submission" date="2025-08" db="UniProtKB">
        <authorList>
            <consortium name="RefSeq"/>
        </authorList>
    </citation>
    <scope>IDENTIFICATION</scope>
</reference>
<proteinExistence type="predicted"/>
<evidence type="ECO:0000313" key="6">
    <source>
        <dbReference type="RefSeq" id="XP_025049840.1"/>
    </source>
</evidence>
<feature type="domain" description="UPAR/Ly6" evidence="4">
    <location>
        <begin position="204"/>
        <end position="285"/>
    </location>
</feature>
<dbReference type="GO" id="GO:0005576">
    <property type="term" value="C:extracellular region"/>
    <property type="evidence" value="ECO:0007669"/>
    <property type="project" value="UniProtKB-SubCell"/>
</dbReference>
<keyword evidence="2" id="KW-0964">Secreted</keyword>
<feature type="chain" id="PRO_5018236754" evidence="3">
    <location>
        <begin position="19"/>
        <end position="350"/>
    </location>
</feature>
<evidence type="ECO:0000256" key="2">
    <source>
        <dbReference type="ARBA" id="ARBA00022525"/>
    </source>
</evidence>
<dbReference type="PANTHER" id="PTHR20914:SF25">
    <property type="entry name" value="PHOSPHOLIPASE A2 INHIBITOR AND LY6_PLAUR DOMAIN-CONTAINING PROTEIN"/>
    <property type="match status" value="1"/>
</dbReference>
<comment type="subcellular location">
    <subcellularLocation>
        <location evidence="1">Secreted</location>
    </subcellularLocation>
</comment>
<evidence type="ECO:0000256" key="3">
    <source>
        <dbReference type="SAM" id="SignalP"/>
    </source>
</evidence>
<dbReference type="SUPFAM" id="SSF57302">
    <property type="entry name" value="Snake toxin-like"/>
    <property type="match status" value="3"/>
</dbReference>
<protein>
    <submittedName>
        <fullName evidence="6">LOW QUALITY PROTEIN: urokinase plasminogen activator surface receptor-like</fullName>
    </submittedName>
</protein>
<dbReference type="InterPro" id="IPR016054">
    <property type="entry name" value="LY6_UPA_recep-like"/>
</dbReference>